<dbReference type="EMBL" id="JANIIK010000038">
    <property type="protein sequence ID" value="KAJ3610341.1"/>
    <property type="molecule type" value="Genomic_DNA"/>
</dbReference>
<protein>
    <submittedName>
        <fullName evidence="2">Uncharacterized protein</fullName>
    </submittedName>
</protein>
<proteinExistence type="predicted"/>
<dbReference type="OrthoDB" id="6131651at2759"/>
<name>A0A9Q0ENL4_9TELE</name>
<accession>A0A9Q0ENL4</accession>
<feature type="region of interest" description="Disordered" evidence="1">
    <location>
        <begin position="1"/>
        <end position="38"/>
    </location>
</feature>
<evidence type="ECO:0000313" key="2">
    <source>
        <dbReference type="EMBL" id="KAJ3610341.1"/>
    </source>
</evidence>
<dbReference type="Proteomes" id="UP001148018">
    <property type="component" value="Unassembled WGS sequence"/>
</dbReference>
<organism evidence="2 3">
    <name type="scientific">Muraenolepis orangiensis</name>
    <name type="common">Patagonian moray cod</name>
    <dbReference type="NCBI Taxonomy" id="630683"/>
    <lineage>
        <taxon>Eukaryota</taxon>
        <taxon>Metazoa</taxon>
        <taxon>Chordata</taxon>
        <taxon>Craniata</taxon>
        <taxon>Vertebrata</taxon>
        <taxon>Euteleostomi</taxon>
        <taxon>Actinopterygii</taxon>
        <taxon>Neopterygii</taxon>
        <taxon>Teleostei</taxon>
        <taxon>Neoteleostei</taxon>
        <taxon>Acanthomorphata</taxon>
        <taxon>Zeiogadaria</taxon>
        <taxon>Gadariae</taxon>
        <taxon>Gadiformes</taxon>
        <taxon>Muraenolepidoidei</taxon>
        <taxon>Muraenolepididae</taxon>
        <taxon>Muraenolepis</taxon>
    </lineage>
</organism>
<keyword evidence="3" id="KW-1185">Reference proteome</keyword>
<gene>
    <name evidence="2" type="ORF">NHX12_022433</name>
</gene>
<reference evidence="2" key="1">
    <citation type="submission" date="2022-07" db="EMBL/GenBank/DDBJ databases">
        <title>Chromosome-level genome of Muraenolepis orangiensis.</title>
        <authorList>
            <person name="Kim J."/>
        </authorList>
    </citation>
    <scope>NUCLEOTIDE SEQUENCE</scope>
    <source>
        <strain evidence="2">KU_S4_2022</strain>
        <tissue evidence="2">Muscle</tissue>
    </source>
</reference>
<evidence type="ECO:0000256" key="1">
    <source>
        <dbReference type="SAM" id="MobiDB-lite"/>
    </source>
</evidence>
<feature type="compositionally biased region" description="Basic and acidic residues" evidence="1">
    <location>
        <begin position="9"/>
        <end position="38"/>
    </location>
</feature>
<sequence>MFSFSPAENGDKPRSRRSEVVRDDDVNREAEDRRQARLDQRHLESYRNVRRLRDALYRRYAELLHKKILSQRLEMQQRAEQRGSKPEKDIQWKREKLAFSRLQHDASYLESLPKTSYYLILDLQNQLMQRGVLRTRVDLEDFGRCINYQRGPQHIQNHLQEIRQNS</sequence>
<evidence type="ECO:0000313" key="3">
    <source>
        <dbReference type="Proteomes" id="UP001148018"/>
    </source>
</evidence>
<dbReference type="AlphaFoldDB" id="A0A9Q0ENL4"/>
<comment type="caution">
    <text evidence="2">The sequence shown here is derived from an EMBL/GenBank/DDBJ whole genome shotgun (WGS) entry which is preliminary data.</text>
</comment>